<dbReference type="SMART" id="SM01349">
    <property type="entry name" value="TOG"/>
    <property type="match status" value="3"/>
</dbReference>
<gene>
    <name evidence="13" type="ORF">F8M41_006873</name>
</gene>
<feature type="compositionally biased region" description="Basic and acidic residues" evidence="11">
    <location>
        <begin position="1315"/>
        <end position="1326"/>
    </location>
</feature>
<name>A0A8H3X794_GIGMA</name>
<dbReference type="InterPro" id="IPR011989">
    <property type="entry name" value="ARM-like"/>
</dbReference>
<feature type="compositionally biased region" description="Basic and acidic residues" evidence="11">
    <location>
        <begin position="1399"/>
        <end position="1409"/>
    </location>
</feature>
<feature type="region of interest" description="Disordered" evidence="11">
    <location>
        <begin position="1384"/>
        <end position="1447"/>
    </location>
</feature>
<feature type="region of interest" description="Disordered" evidence="11">
    <location>
        <begin position="1009"/>
        <end position="1047"/>
    </location>
</feature>
<evidence type="ECO:0000256" key="8">
    <source>
        <dbReference type="ARBA" id="ARBA00023212"/>
    </source>
</evidence>
<feature type="compositionally biased region" description="Low complexity" evidence="11">
    <location>
        <begin position="625"/>
        <end position="638"/>
    </location>
</feature>
<dbReference type="PANTHER" id="PTHR21567:SF9">
    <property type="entry name" value="CLIP-ASSOCIATING PROTEIN"/>
    <property type="match status" value="1"/>
</dbReference>
<evidence type="ECO:0000256" key="7">
    <source>
        <dbReference type="ARBA" id="ARBA00022776"/>
    </source>
</evidence>
<dbReference type="SUPFAM" id="SSF48371">
    <property type="entry name" value="ARM repeat"/>
    <property type="match status" value="2"/>
</dbReference>
<comment type="similarity">
    <text evidence="2">Belongs to the CLASP family.</text>
</comment>
<evidence type="ECO:0000256" key="11">
    <source>
        <dbReference type="SAM" id="MobiDB-lite"/>
    </source>
</evidence>
<keyword evidence="5" id="KW-0493">Microtubule</keyword>
<dbReference type="GO" id="GO:0005819">
    <property type="term" value="C:spindle"/>
    <property type="evidence" value="ECO:0007669"/>
    <property type="project" value="UniProtKB-SubCell"/>
</dbReference>
<feature type="compositionally biased region" description="Polar residues" evidence="11">
    <location>
        <begin position="268"/>
        <end position="286"/>
    </location>
</feature>
<dbReference type="EMBL" id="WTPW01001684">
    <property type="protein sequence ID" value="KAF0420923.1"/>
    <property type="molecule type" value="Genomic_DNA"/>
</dbReference>
<comment type="caution">
    <text evidence="13">The sequence shown here is derived from an EMBL/GenBank/DDBJ whole genome shotgun (WGS) entry which is preliminary data.</text>
</comment>
<dbReference type="GO" id="GO:0005881">
    <property type="term" value="C:cytoplasmic microtubule"/>
    <property type="evidence" value="ECO:0007669"/>
    <property type="project" value="TreeGrafter"/>
</dbReference>
<keyword evidence="7" id="KW-0498">Mitosis</keyword>
<feature type="domain" description="TOG" evidence="12">
    <location>
        <begin position="1656"/>
        <end position="1904"/>
    </location>
</feature>
<dbReference type="GO" id="GO:0031110">
    <property type="term" value="P:regulation of microtubule polymerization or depolymerization"/>
    <property type="evidence" value="ECO:0007669"/>
    <property type="project" value="UniProtKB-ARBA"/>
</dbReference>
<dbReference type="PANTHER" id="PTHR21567">
    <property type="entry name" value="CLASP"/>
    <property type="match status" value="1"/>
</dbReference>
<keyword evidence="10" id="KW-0175">Coiled coil</keyword>
<feature type="compositionally biased region" description="Basic and acidic residues" evidence="11">
    <location>
        <begin position="1287"/>
        <end position="1305"/>
    </location>
</feature>
<evidence type="ECO:0000259" key="12">
    <source>
        <dbReference type="SMART" id="SM01349"/>
    </source>
</evidence>
<comment type="subcellular location">
    <subcellularLocation>
        <location evidence="1">Cytoplasm</location>
        <location evidence="1">Cytoskeleton</location>
        <location evidence="1">Spindle</location>
    </subcellularLocation>
</comment>
<dbReference type="InterPro" id="IPR021133">
    <property type="entry name" value="HEAT_type_2"/>
</dbReference>
<evidence type="ECO:0000313" key="13">
    <source>
        <dbReference type="EMBL" id="KAF0420923.1"/>
    </source>
</evidence>
<dbReference type="GO" id="GO:0000226">
    <property type="term" value="P:microtubule cytoskeleton organization"/>
    <property type="evidence" value="ECO:0007669"/>
    <property type="project" value="TreeGrafter"/>
</dbReference>
<dbReference type="OrthoDB" id="46159at2759"/>
<dbReference type="InterPro" id="IPR024395">
    <property type="entry name" value="CLASP_N_dom"/>
</dbReference>
<dbReference type="GO" id="GO:0008017">
    <property type="term" value="F:microtubule binding"/>
    <property type="evidence" value="ECO:0007669"/>
    <property type="project" value="TreeGrafter"/>
</dbReference>
<feature type="compositionally biased region" description="Basic and acidic residues" evidence="11">
    <location>
        <begin position="1184"/>
        <end position="1201"/>
    </location>
</feature>
<feature type="region of interest" description="Disordered" evidence="11">
    <location>
        <begin position="1184"/>
        <end position="1344"/>
    </location>
</feature>
<dbReference type="InterPro" id="IPR034085">
    <property type="entry name" value="TOG"/>
</dbReference>
<feature type="coiled-coil region" evidence="10">
    <location>
        <begin position="1455"/>
        <end position="1485"/>
    </location>
</feature>
<feature type="region of interest" description="Disordered" evidence="11">
    <location>
        <begin position="1599"/>
        <end position="1624"/>
    </location>
</feature>
<evidence type="ECO:0000256" key="2">
    <source>
        <dbReference type="ARBA" id="ARBA00009549"/>
    </source>
</evidence>
<feature type="repeat" description="HEAT" evidence="9">
    <location>
        <begin position="1840"/>
        <end position="1875"/>
    </location>
</feature>
<feature type="compositionally biased region" description="Basic and acidic residues" evidence="11">
    <location>
        <begin position="1261"/>
        <end position="1273"/>
    </location>
</feature>
<feature type="compositionally biased region" description="Low complexity" evidence="11">
    <location>
        <begin position="660"/>
        <end position="669"/>
    </location>
</feature>
<dbReference type="GO" id="GO:1902903">
    <property type="term" value="P:regulation of supramolecular fiber organization"/>
    <property type="evidence" value="ECO:0007669"/>
    <property type="project" value="UniProtKB-ARBA"/>
</dbReference>
<accession>A0A8H3X794</accession>
<dbReference type="PROSITE" id="PS50077">
    <property type="entry name" value="HEAT_REPEAT"/>
    <property type="match status" value="1"/>
</dbReference>
<feature type="domain" description="TOG" evidence="12">
    <location>
        <begin position="298"/>
        <end position="544"/>
    </location>
</feature>
<reference evidence="13 14" key="1">
    <citation type="journal article" date="2019" name="Environ. Microbiol.">
        <title>At the nexus of three kingdoms: the genome of the mycorrhizal fungus Gigaspora margarita provides insights into plant, endobacterial and fungal interactions.</title>
        <authorList>
            <person name="Venice F."/>
            <person name="Ghignone S."/>
            <person name="Salvioli di Fossalunga A."/>
            <person name="Amselem J."/>
            <person name="Novero M."/>
            <person name="Xianan X."/>
            <person name="Sedzielewska Toro K."/>
            <person name="Morin E."/>
            <person name="Lipzen A."/>
            <person name="Grigoriev I.V."/>
            <person name="Henrissat B."/>
            <person name="Martin F.M."/>
            <person name="Bonfante P."/>
        </authorList>
    </citation>
    <scope>NUCLEOTIDE SEQUENCE [LARGE SCALE GENOMIC DNA]</scope>
    <source>
        <strain evidence="13 14">BEG34</strain>
    </source>
</reference>
<dbReference type="GO" id="GO:0051301">
    <property type="term" value="P:cell division"/>
    <property type="evidence" value="ECO:0007669"/>
    <property type="project" value="UniProtKB-KW"/>
</dbReference>
<evidence type="ECO:0000256" key="3">
    <source>
        <dbReference type="ARBA" id="ARBA00022490"/>
    </source>
</evidence>
<feature type="compositionally biased region" description="Polar residues" evidence="11">
    <location>
        <begin position="1218"/>
        <end position="1253"/>
    </location>
</feature>
<evidence type="ECO:0000256" key="10">
    <source>
        <dbReference type="SAM" id="Coils"/>
    </source>
</evidence>
<feature type="region of interest" description="Disordered" evidence="11">
    <location>
        <begin position="528"/>
        <end position="681"/>
    </location>
</feature>
<keyword evidence="6" id="KW-0677">Repeat</keyword>
<evidence type="ECO:0000256" key="6">
    <source>
        <dbReference type="ARBA" id="ARBA00022737"/>
    </source>
</evidence>
<keyword evidence="4" id="KW-0132">Cell division</keyword>
<feature type="compositionally biased region" description="Polar residues" evidence="11">
    <location>
        <begin position="1599"/>
        <end position="1614"/>
    </location>
</feature>
<evidence type="ECO:0000256" key="9">
    <source>
        <dbReference type="PROSITE-ProRule" id="PRU00103"/>
    </source>
</evidence>
<keyword evidence="3" id="KW-0963">Cytoplasm</keyword>
<dbReference type="InterPro" id="IPR016024">
    <property type="entry name" value="ARM-type_fold"/>
</dbReference>
<dbReference type="Pfam" id="PF12348">
    <property type="entry name" value="CLASP_N"/>
    <property type="match status" value="2"/>
</dbReference>
<evidence type="ECO:0000256" key="5">
    <source>
        <dbReference type="ARBA" id="ARBA00022701"/>
    </source>
</evidence>
<dbReference type="Proteomes" id="UP000439903">
    <property type="component" value="Unassembled WGS sequence"/>
</dbReference>
<dbReference type="GO" id="GO:0000278">
    <property type="term" value="P:mitotic cell cycle"/>
    <property type="evidence" value="ECO:0007669"/>
    <property type="project" value="UniProtKB-ARBA"/>
</dbReference>
<evidence type="ECO:0000313" key="14">
    <source>
        <dbReference type="Proteomes" id="UP000439903"/>
    </source>
</evidence>
<dbReference type="Gene3D" id="1.25.10.10">
    <property type="entry name" value="Leucine-rich Repeat Variant"/>
    <property type="match status" value="3"/>
</dbReference>
<keyword evidence="14" id="KW-1185">Reference proteome</keyword>
<proteinExistence type="inferred from homology"/>
<keyword evidence="8" id="KW-0206">Cytoskeleton</keyword>
<sequence length="1913" mass="220172">MTEIVDKVLAALKGNNLDKKIEALAKLEEELIEETPLEPQEITQLVPTLRDALKGSQIALSYASLTCLNPFVSLIAETHPSQLKNVIVAFAPSVIDKLGDTKDKPREHALQVLLTMYESATNMNGGTNIVTVLSTIIKDTAFGHKHWRVREQILQWVAVCSKKISDFPIRQWVPYMVKLLEDPHEQVRETAKDTIVLLFNGAASHAKSDLKRELKEQSIRPGIVDSILSKIISSPSSDGHSDRYSVVYDNADNHTDAGTEITEEDYFSSGTGNEETAKSTDSIVRPTSSADSEIGVINVDSAKELEREFQNLLSSFQGRESEQNWLARERGINRLRSLTRGDSFTNFQEQFINGLKLLMDGILKSLSSLRTTLTLASAGLIRDLATHLGSAIDPFAENLLVNLIKMTSSAKKIVAQAAANSANALLKHASYHARLVTQIWHAMEEKNMQIRSFAIGFVKTVIQSHCDRKDAMERTGGAESLEKSVRKGLTDANSKVRETCRDVFWTFYEVWPERGEKIMKNLEPAVKKQLERDRPKTLVVLSSPLTTPPKQHRPTTPAPPTRRARSSSVGKSKGPPTTGYILEDNHSLQSESPSKSVKEPSKLTPHNISQLRPKSPAPPMARTKSAASNSSNSSNLLSPKLTPTKRGSSNQAPSTPKTPPTSKTSSTPKAPRKPTIIEQLEHSEWPTRIEGLLVVAQLIVKRSLEPSSAKQLPPDEVLSSVLINFLNDPDPKVIEKFMDPNIFVELSKVIQLEHFIPKLILSASDESKPEQSQIIQSHLPGLKSGIGSNKALASLNKCLLLLSGSGTGQKKLASGFSQVQKRKIINGILIWLNEILVPKLEEVENSGTPNGYLGDVDKYKLLANRLIPMVSMVKDTSENFKPLSDLLINMHKLNPDLFETVLFTFDNKIIDAVGNVVGWEEELEEAVEEVTEEERERLLEEQRRQEEEQKILLEQEELQKRMYEEQMIEQQQLQLRQLQQQKQEQLEKQKRERELKQQRERERELELQKQREIEQQRERERELELQKQREAEQREREIRQQRERERELELRERREIEKREREREQREYERKLQEQYQREQQEQLERQKRENELKLREQLEKRERERELELLKQKQQQREYEIQQQREYEIQQQREYEIQQQREYEIQQQREYEMQQQREYEIQQQREYEIQQQREYEIQQQREYEIQQQREHEMQQQREYEMQQQREYNIGMEKQRPPQLSLTSQKTPRPSLPSRQNSYSSNINDWVENQRSPLIQADSPRSSKDASEEEWMRRNRPTTAEPQLLDPRVREYDRSKDASEEEWMRRNRPTTAEPHLLDPRVREYDRHRRSKTPTRGGEYERRRDNGNWEDKRISRSYDMFDGRDSRNDRNRRRDLEWNDRGRHYAKDNDVNDMWSRDSVSTDKEHLSEGHEEEYDSVSEFELNQPDNKEKRSMNKPVGRVVSLPPPPQDFGVTDLEFRDSEIANLKELVEKLDMEENVLNGENATDTALSRPASIFISEDTLKHLSNTLTGNVNPFFLNPEERFNNGDEQTLTTIQEVETSEMHYPPEKFPSQKNPIINNNGVLSHSEQILENVQAFPTNAENFNGSINSQILQPTEEINGTRSTEQQTQSPTSAVRKEGALPGARDRALKRSEFMQAGPPLPASVQERRLLLATHLARLNNHDVDISLFRKLARLSKETLLSNRETASDIWENGDRFSELLTALIGFLSDSEATELRENAVMLFGQLLINQPDYVRGSERIVLRILLECSSDPSTNVCGQAEEILENYTQEVDCKVGLYALIDIMESTLFGNSLGVSSPSGDNVSSSSRAAMKKYAFTALSLLVKRFDKKSLERQIGRIIPLAIKGFNDQKSEIRKAVVDTLVVVYSVLGDDNTLFQYLGSLNHSQKSLLSYYFDKSRKQQTHQRHGVLGHS</sequence>
<protein>
    <submittedName>
        <fullName evidence="13">HEAT repeat containing protein</fullName>
    </submittedName>
</protein>
<evidence type="ECO:0000256" key="4">
    <source>
        <dbReference type="ARBA" id="ARBA00022618"/>
    </source>
</evidence>
<feature type="region of interest" description="Disordered" evidence="11">
    <location>
        <begin position="266"/>
        <end position="286"/>
    </location>
</feature>
<evidence type="ECO:0000256" key="1">
    <source>
        <dbReference type="ARBA" id="ARBA00004186"/>
    </source>
</evidence>
<keyword evidence="7" id="KW-0131">Cell cycle</keyword>
<organism evidence="13 14">
    <name type="scientific">Gigaspora margarita</name>
    <dbReference type="NCBI Taxonomy" id="4874"/>
    <lineage>
        <taxon>Eukaryota</taxon>
        <taxon>Fungi</taxon>
        <taxon>Fungi incertae sedis</taxon>
        <taxon>Mucoromycota</taxon>
        <taxon>Glomeromycotina</taxon>
        <taxon>Glomeromycetes</taxon>
        <taxon>Diversisporales</taxon>
        <taxon>Gigasporaceae</taxon>
        <taxon>Gigaspora</taxon>
    </lineage>
</organism>
<feature type="domain" description="TOG" evidence="12">
    <location>
        <begin position="3"/>
        <end position="237"/>
    </location>
</feature>